<gene>
    <name evidence="13" type="ORF">GXP67_15625</name>
</gene>
<dbReference type="InterPro" id="IPR000531">
    <property type="entry name" value="Beta-barrel_TonB"/>
</dbReference>
<dbReference type="InterPro" id="IPR012910">
    <property type="entry name" value="Plug_dom"/>
</dbReference>
<dbReference type="InterPro" id="IPR008969">
    <property type="entry name" value="CarboxyPept-like_regulatory"/>
</dbReference>
<dbReference type="Pfam" id="PF00593">
    <property type="entry name" value="TonB_dep_Rec_b-barrel"/>
    <property type="match status" value="1"/>
</dbReference>
<evidence type="ECO:0000256" key="2">
    <source>
        <dbReference type="ARBA" id="ARBA00022448"/>
    </source>
</evidence>
<dbReference type="InterPro" id="IPR037066">
    <property type="entry name" value="Plug_dom_sf"/>
</dbReference>
<evidence type="ECO:0000256" key="4">
    <source>
        <dbReference type="ARBA" id="ARBA00022692"/>
    </source>
</evidence>
<keyword evidence="6 8" id="KW-0472">Membrane</keyword>
<name>A0A6C0GIX1_9BACT</name>
<feature type="signal peptide" evidence="10">
    <location>
        <begin position="1"/>
        <end position="19"/>
    </location>
</feature>
<keyword evidence="3 8" id="KW-1134">Transmembrane beta strand</keyword>
<dbReference type="Gene3D" id="2.170.130.10">
    <property type="entry name" value="TonB-dependent receptor, plug domain"/>
    <property type="match status" value="1"/>
</dbReference>
<evidence type="ECO:0000256" key="1">
    <source>
        <dbReference type="ARBA" id="ARBA00004571"/>
    </source>
</evidence>
<dbReference type="RefSeq" id="WP_162443989.1">
    <property type="nucleotide sequence ID" value="NZ_CP048222.1"/>
</dbReference>
<dbReference type="GO" id="GO:0044718">
    <property type="term" value="P:siderophore transmembrane transport"/>
    <property type="evidence" value="ECO:0007669"/>
    <property type="project" value="TreeGrafter"/>
</dbReference>
<feature type="domain" description="TonB-dependent receptor plug" evidence="12">
    <location>
        <begin position="121"/>
        <end position="226"/>
    </location>
</feature>
<dbReference type="GO" id="GO:0015344">
    <property type="term" value="F:siderophore uptake transmembrane transporter activity"/>
    <property type="evidence" value="ECO:0007669"/>
    <property type="project" value="TreeGrafter"/>
</dbReference>
<reference evidence="13 14" key="1">
    <citation type="submission" date="2020-01" db="EMBL/GenBank/DDBJ databases">
        <authorList>
            <person name="Kim M.K."/>
        </authorList>
    </citation>
    <scope>NUCLEOTIDE SEQUENCE [LARGE SCALE GENOMIC DNA]</scope>
    <source>
        <strain evidence="13 14">172606-1</strain>
    </source>
</reference>
<dbReference type="Pfam" id="PF07715">
    <property type="entry name" value="Plug"/>
    <property type="match status" value="1"/>
</dbReference>
<dbReference type="SUPFAM" id="SSF56935">
    <property type="entry name" value="Porins"/>
    <property type="match status" value="1"/>
</dbReference>
<keyword evidence="14" id="KW-1185">Reference proteome</keyword>
<keyword evidence="7 8" id="KW-0998">Cell outer membrane</keyword>
<evidence type="ECO:0000259" key="11">
    <source>
        <dbReference type="Pfam" id="PF00593"/>
    </source>
</evidence>
<evidence type="ECO:0000256" key="7">
    <source>
        <dbReference type="ARBA" id="ARBA00023237"/>
    </source>
</evidence>
<keyword evidence="10" id="KW-0732">Signal</keyword>
<dbReference type="PANTHER" id="PTHR30069:SF57">
    <property type="entry name" value="TONB-DEPENDENT RECEPTOR"/>
    <property type="match status" value="1"/>
</dbReference>
<dbReference type="InterPro" id="IPR036942">
    <property type="entry name" value="Beta-barrel_TonB_sf"/>
</dbReference>
<comment type="subcellular location">
    <subcellularLocation>
        <location evidence="1 8">Cell outer membrane</location>
        <topology evidence="1 8">Multi-pass membrane protein</topology>
    </subcellularLocation>
</comment>
<dbReference type="AlphaFoldDB" id="A0A6C0GIX1"/>
<organism evidence="13 14">
    <name type="scientific">Rhodocytophaga rosea</name>
    <dbReference type="NCBI Taxonomy" id="2704465"/>
    <lineage>
        <taxon>Bacteria</taxon>
        <taxon>Pseudomonadati</taxon>
        <taxon>Bacteroidota</taxon>
        <taxon>Cytophagia</taxon>
        <taxon>Cytophagales</taxon>
        <taxon>Rhodocytophagaceae</taxon>
        <taxon>Rhodocytophaga</taxon>
    </lineage>
</organism>
<sequence length="732" mass="83473">MKIFCTLLILFLTIIFAHAQSTKGIIQGKISAGNQPIPFANITLENTQIGNTSDEKGIFELKNIEVGNYRLLISAVGYELYKANVVVKAEETIRLKVQLKESQLNLDEVVVTGTMKETFIKDSPVKVEVITQKFLQTNPTNNVIEAVQTVNGVQEQINCGVCATNDIHINGMEGPYTLVLIDGMPIVSSLATVYGFNGIPTALVDRIEIIKGPSSTLYGTEAVGGVINIITTKPSKMPIINFNIFYTTHRELNTDLAVTPRISDKITTTFSANYYRNQYRLDKNEDNFTDVPLTERLSLFNKWVFERKHNRQASVAARYYTENRFGGTLQWEPEHRGSSQIYGESIRTNRFELIGTYQLPINRQNLRIDYSYNRHLQDSYYGHTYYKAAQSVYFANLVWDKSFQNHDLLVGSTFRYQSYEDNSAADTDDKRFVPGIFIQDEWKFRPGSSLLTGVRLDHHQKHGFIVSPRINLKQSLGEYTTARLNVGTGFRVVNLFTEDHAALTGARTVVIENDLQPEASYNATLNLNQGYTFGESAGSVDVDIFYTYFTNKIIPDYDTDPNYIFYDNLEGFGISRGIAFNVQHTFLFPLRLNAGATLQDVYEMKKDALGNRLKERQVFTPRLSGTFVVGYQFKKANISVDYTGRVMGPQRLPVFENRPTQSPWYSIQNVQITKEWKKAFQLYGGIKNIWNFTQDSPLINWQTPFDPSFDTAYAWGPLQTRRLYLGMRWNIR</sequence>
<proteinExistence type="inferred from homology"/>
<dbReference type="Proteomes" id="UP000480178">
    <property type="component" value="Chromosome"/>
</dbReference>
<dbReference type="KEGG" id="rhoz:GXP67_15625"/>
<dbReference type="PANTHER" id="PTHR30069">
    <property type="entry name" value="TONB-DEPENDENT OUTER MEMBRANE RECEPTOR"/>
    <property type="match status" value="1"/>
</dbReference>
<dbReference type="PROSITE" id="PS52016">
    <property type="entry name" value="TONB_DEPENDENT_REC_3"/>
    <property type="match status" value="1"/>
</dbReference>
<evidence type="ECO:0000313" key="14">
    <source>
        <dbReference type="Proteomes" id="UP000480178"/>
    </source>
</evidence>
<dbReference type="Gene3D" id="2.40.170.20">
    <property type="entry name" value="TonB-dependent receptor, beta-barrel domain"/>
    <property type="match status" value="1"/>
</dbReference>
<keyword evidence="5 9" id="KW-0798">TonB box</keyword>
<dbReference type="SUPFAM" id="SSF49464">
    <property type="entry name" value="Carboxypeptidase regulatory domain-like"/>
    <property type="match status" value="1"/>
</dbReference>
<dbReference type="Pfam" id="PF13715">
    <property type="entry name" value="CarbopepD_reg_2"/>
    <property type="match status" value="1"/>
</dbReference>
<evidence type="ECO:0000313" key="13">
    <source>
        <dbReference type="EMBL" id="QHT67968.1"/>
    </source>
</evidence>
<feature type="chain" id="PRO_5025501722" evidence="10">
    <location>
        <begin position="20"/>
        <end position="732"/>
    </location>
</feature>
<evidence type="ECO:0000256" key="3">
    <source>
        <dbReference type="ARBA" id="ARBA00022452"/>
    </source>
</evidence>
<accession>A0A6C0GIX1</accession>
<evidence type="ECO:0000256" key="9">
    <source>
        <dbReference type="RuleBase" id="RU003357"/>
    </source>
</evidence>
<evidence type="ECO:0000256" key="8">
    <source>
        <dbReference type="PROSITE-ProRule" id="PRU01360"/>
    </source>
</evidence>
<protein>
    <submittedName>
        <fullName evidence="13">TonB-dependent receptor</fullName>
    </submittedName>
</protein>
<evidence type="ECO:0000256" key="5">
    <source>
        <dbReference type="ARBA" id="ARBA00023077"/>
    </source>
</evidence>
<dbReference type="EMBL" id="CP048222">
    <property type="protein sequence ID" value="QHT67968.1"/>
    <property type="molecule type" value="Genomic_DNA"/>
</dbReference>
<keyword evidence="2 8" id="KW-0813">Transport</keyword>
<evidence type="ECO:0000256" key="10">
    <source>
        <dbReference type="SAM" id="SignalP"/>
    </source>
</evidence>
<dbReference type="InterPro" id="IPR039426">
    <property type="entry name" value="TonB-dep_rcpt-like"/>
</dbReference>
<dbReference type="GO" id="GO:0009279">
    <property type="term" value="C:cell outer membrane"/>
    <property type="evidence" value="ECO:0007669"/>
    <property type="project" value="UniProtKB-SubCell"/>
</dbReference>
<dbReference type="Gene3D" id="2.60.40.1120">
    <property type="entry name" value="Carboxypeptidase-like, regulatory domain"/>
    <property type="match status" value="1"/>
</dbReference>
<keyword evidence="4 8" id="KW-0812">Transmembrane</keyword>
<evidence type="ECO:0000256" key="6">
    <source>
        <dbReference type="ARBA" id="ARBA00023136"/>
    </source>
</evidence>
<keyword evidence="13" id="KW-0675">Receptor</keyword>
<evidence type="ECO:0000259" key="12">
    <source>
        <dbReference type="Pfam" id="PF07715"/>
    </source>
</evidence>
<comment type="similarity">
    <text evidence="8 9">Belongs to the TonB-dependent receptor family.</text>
</comment>
<feature type="domain" description="TonB-dependent receptor-like beta-barrel" evidence="11">
    <location>
        <begin position="270"/>
        <end position="689"/>
    </location>
</feature>